<evidence type="ECO:0000313" key="2">
    <source>
        <dbReference type="Proteomes" id="UP001232148"/>
    </source>
</evidence>
<evidence type="ECO:0000313" key="1">
    <source>
        <dbReference type="EMBL" id="KAK2022946.1"/>
    </source>
</evidence>
<gene>
    <name evidence="1" type="ORF">LX32DRAFT_172986</name>
</gene>
<comment type="caution">
    <text evidence="1">The sequence shown here is derived from an EMBL/GenBank/DDBJ whole genome shotgun (WGS) entry which is preliminary data.</text>
</comment>
<dbReference type="EMBL" id="MU843019">
    <property type="protein sequence ID" value="KAK2022946.1"/>
    <property type="molecule type" value="Genomic_DNA"/>
</dbReference>
<sequence>MLCMIATPPRGIRVKVRRFIHPPRPHSLPGPTSQPPALGRAIIVVNDWLDERRDRGPTLGARHSTGASLKIGQEESSSFKCRLQRSLQRAMNKHLCFCERQKLFITSCMEPIRICRDAMYVPQNGAGASIQPSIPSFVHLKPRKALPSPQHMHGSM</sequence>
<proteinExistence type="predicted"/>
<dbReference type="Proteomes" id="UP001232148">
    <property type="component" value="Unassembled WGS sequence"/>
</dbReference>
<reference evidence="1" key="1">
    <citation type="submission" date="2021-06" db="EMBL/GenBank/DDBJ databases">
        <title>Comparative genomics, transcriptomics and evolutionary studies reveal genomic signatures of adaptation to plant cell wall in hemibiotrophic fungi.</title>
        <authorList>
            <consortium name="DOE Joint Genome Institute"/>
            <person name="Baroncelli R."/>
            <person name="Diaz J.F."/>
            <person name="Benocci T."/>
            <person name="Peng M."/>
            <person name="Battaglia E."/>
            <person name="Haridas S."/>
            <person name="Andreopoulos W."/>
            <person name="Labutti K."/>
            <person name="Pangilinan J."/>
            <person name="Floch G.L."/>
            <person name="Makela M.R."/>
            <person name="Henrissat B."/>
            <person name="Grigoriev I.V."/>
            <person name="Crouch J.A."/>
            <person name="De Vries R.P."/>
            <person name="Sukno S.A."/>
            <person name="Thon M.R."/>
        </authorList>
    </citation>
    <scope>NUCLEOTIDE SEQUENCE</scope>
    <source>
        <strain evidence="1">MAFF235873</strain>
    </source>
</reference>
<organism evidence="1 2">
    <name type="scientific">Colletotrichum zoysiae</name>
    <dbReference type="NCBI Taxonomy" id="1216348"/>
    <lineage>
        <taxon>Eukaryota</taxon>
        <taxon>Fungi</taxon>
        <taxon>Dikarya</taxon>
        <taxon>Ascomycota</taxon>
        <taxon>Pezizomycotina</taxon>
        <taxon>Sordariomycetes</taxon>
        <taxon>Hypocreomycetidae</taxon>
        <taxon>Glomerellales</taxon>
        <taxon>Glomerellaceae</taxon>
        <taxon>Colletotrichum</taxon>
        <taxon>Colletotrichum graminicola species complex</taxon>
    </lineage>
</organism>
<keyword evidence="2" id="KW-1185">Reference proteome</keyword>
<accession>A0AAD9LUU5</accession>
<name>A0AAD9LUU5_9PEZI</name>
<protein>
    <submittedName>
        <fullName evidence="1">Uncharacterized protein</fullName>
    </submittedName>
</protein>
<dbReference type="AlphaFoldDB" id="A0AAD9LUU5"/>